<dbReference type="GO" id="GO:0017178">
    <property type="term" value="F:diphthine-ammonia ligase activity"/>
    <property type="evidence" value="ECO:0007669"/>
    <property type="project" value="UniProtKB-EC"/>
</dbReference>
<evidence type="ECO:0000313" key="2">
    <source>
        <dbReference type="EMBL" id="RJP59643.1"/>
    </source>
</evidence>
<evidence type="ECO:0000259" key="1">
    <source>
        <dbReference type="Pfam" id="PF01902"/>
    </source>
</evidence>
<organism evidence="2 3">
    <name type="scientific">Candidatus Auribacter fodinae</name>
    <dbReference type="NCBI Taxonomy" id="2093366"/>
    <lineage>
        <taxon>Bacteria</taxon>
        <taxon>Pseudomonadati</taxon>
        <taxon>Candidatus Auribacterota</taxon>
        <taxon>Candidatus Auribacteria</taxon>
        <taxon>Candidatus Auribacterales</taxon>
        <taxon>Candidatus Auribacteraceae</taxon>
        <taxon>Candidatus Auribacter</taxon>
    </lineage>
</organism>
<keyword evidence="2" id="KW-0436">Ligase</keyword>
<sequence length="228" mass="25621">MKEKIVFCWSGGKDSALALHDILINETYEVVSLLTTITEPYDRISMHGVRRELLDRQAESLGLPLHVIGIPDPCSNEIYEQRMAQALEALKKTEFTVVAFGDIFLEDLKQYRIDKLKQVGLKAVFPLWKRDTTELLSFFVMQGFRAVLSCIDTSKLDASFVGRNIDASFAKALPVSVDPCGENGEFHSFVYDGPIFSTPIQVTTGEHRQKDRFLFCDILPAVAVKVEA</sequence>
<name>A0A3A4R4S8_9BACT</name>
<proteinExistence type="predicted"/>
<protein>
    <submittedName>
        <fullName evidence="2">Diphthine--ammonia ligase</fullName>
        <ecNumber evidence="2">6.3.1.14</ecNumber>
    </submittedName>
</protein>
<dbReference type="Pfam" id="PF01902">
    <property type="entry name" value="Diphthami_syn_2"/>
    <property type="match status" value="1"/>
</dbReference>
<comment type="caution">
    <text evidence="2">The sequence shown here is derived from an EMBL/GenBank/DDBJ whole genome shotgun (WGS) entry which is preliminary data.</text>
</comment>
<dbReference type="AlphaFoldDB" id="A0A3A4R4S8"/>
<gene>
    <name evidence="2" type="ORF">C4541_05630</name>
</gene>
<dbReference type="CDD" id="cd01994">
    <property type="entry name" value="AANH_PF0828-like"/>
    <property type="match status" value="1"/>
</dbReference>
<dbReference type="SUPFAM" id="SSF52402">
    <property type="entry name" value="Adenine nucleotide alpha hydrolases-like"/>
    <property type="match status" value="1"/>
</dbReference>
<dbReference type="EC" id="6.3.1.14" evidence="2"/>
<evidence type="ECO:0000313" key="3">
    <source>
        <dbReference type="Proteomes" id="UP000266426"/>
    </source>
</evidence>
<dbReference type="PIRSF" id="PIRSF039123">
    <property type="entry name" value="Diphthamide_synthase"/>
    <property type="match status" value="1"/>
</dbReference>
<dbReference type="Proteomes" id="UP000266426">
    <property type="component" value="Unassembled WGS sequence"/>
</dbReference>
<reference evidence="2 3" key="1">
    <citation type="journal article" date="2017" name="ISME J.">
        <title>Energy and carbon metabolisms in a deep terrestrial subsurface fluid microbial community.</title>
        <authorList>
            <person name="Momper L."/>
            <person name="Jungbluth S.P."/>
            <person name="Lee M.D."/>
            <person name="Amend J.P."/>
        </authorList>
    </citation>
    <scope>NUCLEOTIDE SEQUENCE [LARGE SCALE GENOMIC DNA]</scope>
    <source>
        <strain evidence="2">SURF_26</strain>
    </source>
</reference>
<dbReference type="NCBIfam" id="TIGR00290">
    <property type="entry name" value="MJ0570_dom"/>
    <property type="match status" value="1"/>
</dbReference>
<dbReference type="InterPro" id="IPR030662">
    <property type="entry name" value="DPH6/MJ0570"/>
</dbReference>
<dbReference type="Gene3D" id="3.90.1490.10">
    <property type="entry name" value="putative n-type atp pyrophosphatase, domain 2"/>
    <property type="match status" value="1"/>
</dbReference>
<dbReference type="Gene3D" id="3.40.50.620">
    <property type="entry name" value="HUPs"/>
    <property type="match status" value="1"/>
</dbReference>
<accession>A0A3A4R4S8</accession>
<dbReference type="InterPro" id="IPR014729">
    <property type="entry name" value="Rossmann-like_a/b/a_fold"/>
</dbReference>
<feature type="domain" description="Diphthamide synthase" evidence="1">
    <location>
        <begin position="4"/>
        <end position="218"/>
    </location>
</feature>
<dbReference type="EMBL" id="QZJZ01000045">
    <property type="protein sequence ID" value="RJP59643.1"/>
    <property type="molecule type" value="Genomic_DNA"/>
</dbReference>
<dbReference type="InterPro" id="IPR002761">
    <property type="entry name" value="Diphthami_syn_dom"/>
</dbReference>